<dbReference type="AlphaFoldDB" id="A0A5M3MYE1"/>
<sequence>FKTEYHHKSGRSTRFYSYEEYRRPVEQIFEKDSHPWRPFHSRGDCELASIVVDAQMSDSLVKRLLDLIKNVSSGEASITFGSVKNLRDACNTAAREVTPFELHDVVINYKGQDLHHDFYGRDLFEWALDLLDNEAIAPHFVWDAQRNYKYNGSEYVRFIDEPWTADRWWEVQEKLPELDNHPAAPLAFVLYADKTRLSSAGNVQGYPVVARCANLPADIRNGRGSGGGCVVGWLPILEDNSEEDGTLAYTTLKRVLWHDSVRKLFENAQDSSKNGFFYEKCHDGVPRWLYFMILILSADYEEQTTMVLNRGAGGNHPCPVCLVPKNQQHDLFQRFPQRSEVETKDIVIEYNQPDVKPADKRRLGARLDELSVRPVNNAFWMLNYSDTADTISVDHLHNFHHGIYGKHQHPELVKMLENTPRSRADLSKFNHQFSLQPRWRGFGHFDSPSTMTFSDGNKFRDISKQVLFCAYNILTPTYSPEGYKLLQLISSYLELDAYFSLEVHTTETIRAAWKEVNRFGTLLKEYIAAALLAQSEGRNPKIKTKWDFPKIHALIHFLNDILQKGGSRHTSTRPNEGMHGPLKDAYENRSNGKDFAEQILRIDAHRLALLVLSERIHRQDDIKRLEELQARVEHDDDVTPRESTLDWHVYLGSPQQPIALRDVAGKCDQDAAFTDFDSKLEDYINFQLFPCLDISLSSPVSLPETFQITEYYFFKVNYESHETWTIRTDYLRCNPLFYGHPRYDCVLAKLGPGDAGIARLVKIFDFTIVFDDAGEPRPQVFSAALVQPYTAQLDLPANVQKSDDDLRFTRVKACPRTNATIISLDSVIRGALVSPDFDRPDEHFVNTYIDGDMFLRMKGDWTCVHP</sequence>
<accession>A0A5M3MYE1</accession>
<dbReference type="KEGG" id="cput:CONPUDRAFT_50298"/>
<dbReference type="InterPro" id="IPR041078">
    <property type="entry name" value="Plavaka"/>
</dbReference>
<feature type="non-terminal residue" evidence="2">
    <location>
        <position position="1"/>
    </location>
</feature>
<comment type="caution">
    <text evidence="2">The sequence shown here is derived from an EMBL/GenBank/DDBJ whole genome shotgun (WGS) entry which is preliminary data.</text>
</comment>
<evidence type="ECO:0000256" key="1">
    <source>
        <dbReference type="SAM" id="MobiDB-lite"/>
    </source>
</evidence>
<dbReference type="EMBL" id="JH711575">
    <property type="protein sequence ID" value="EIW83675.1"/>
    <property type="molecule type" value="Genomic_DNA"/>
</dbReference>
<protein>
    <submittedName>
        <fullName evidence="2">Uncharacterized protein</fullName>
    </submittedName>
</protein>
<dbReference type="Proteomes" id="UP000053558">
    <property type="component" value="Unassembled WGS sequence"/>
</dbReference>
<feature type="region of interest" description="Disordered" evidence="1">
    <location>
        <begin position="565"/>
        <end position="587"/>
    </location>
</feature>
<gene>
    <name evidence="2" type="ORF">CONPUDRAFT_50298</name>
</gene>
<dbReference type="OMA" id="CELASIV"/>
<dbReference type="GeneID" id="19207386"/>
<dbReference type="RefSeq" id="XP_007765291.1">
    <property type="nucleotide sequence ID" value="XM_007767101.1"/>
</dbReference>
<dbReference type="OrthoDB" id="3239511at2759"/>
<organism evidence="2 3">
    <name type="scientific">Coniophora puteana (strain RWD-64-598)</name>
    <name type="common">Brown rot fungus</name>
    <dbReference type="NCBI Taxonomy" id="741705"/>
    <lineage>
        <taxon>Eukaryota</taxon>
        <taxon>Fungi</taxon>
        <taxon>Dikarya</taxon>
        <taxon>Basidiomycota</taxon>
        <taxon>Agaricomycotina</taxon>
        <taxon>Agaricomycetes</taxon>
        <taxon>Agaricomycetidae</taxon>
        <taxon>Boletales</taxon>
        <taxon>Coniophorineae</taxon>
        <taxon>Coniophoraceae</taxon>
        <taxon>Coniophora</taxon>
    </lineage>
</organism>
<dbReference type="Pfam" id="PF18759">
    <property type="entry name" value="Plavaka"/>
    <property type="match status" value="1"/>
</dbReference>
<reference evidence="3" key="1">
    <citation type="journal article" date="2012" name="Science">
        <title>The Paleozoic origin of enzymatic lignin decomposition reconstructed from 31 fungal genomes.</title>
        <authorList>
            <person name="Floudas D."/>
            <person name="Binder M."/>
            <person name="Riley R."/>
            <person name="Barry K."/>
            <person name="Blanchette R.A."/>
            <person name="Henrissat B."/>
            <person name="Martinez A.T."/>
            <person name="Otillar R."/>
            <person name="Spatafora J.W."/>
            <person name="Yadav J.S."/>
            <person name="Aerts A."/>
            <person name="Benoit I."/>
            <person name="Boyd A."/>
            <person name="Carlson A."/>
            <person name="Copeland A."/>
            <person name="Coutinho P.M."/>
            <person name="de Vries R.P."/>
            <person name="Ferreira P."/>
            <person name="Findley K."/>
            <person name="Foster B."/>
            <person name="Gaskell J."/>
            <person name="Glotzer D."/>
            <person name="Gorecki P."/>
            <person name="Heitman J."/>
            <person name="Hesse C."/>
            <person name="Hori C."/>
            <person name="Igarashi K."/>
            <person name="Jurgens J.A."/>
            <person name="Kallen N."/>
            <person name="Kersten P."/>
            <person name="Kohler A."/>
            <person name="Kuees U."/>
            <person name="Kumar T.K.A."/>
            <person name="Kuo A."/>
            <person name="LaButti K."/>
            <person name="Larrondo L.F."/>
            <person name="Lindquist E."/>
            <person name="Ling A."/>
            <person name="Lombard V."/>
            <person name="Lucas S."/>
            <person name="Lundell T."/>
            <person name="Martin R."/>
            <person name="McLaughlin D.J."/>
            <person name="Morgenstern I."/>
            <person name="Morin E."/>
            <person name="Murat C."/>
            <person name="Nagy L.G."/>
            <person name="Nolan M."/>
            <person name="Ohm R.A."/>
            <person name="Patyshakuliyeva A."/>
            <person name="Rokas A."/>
            <person name="Ruiz-Duenas F.J."/>
            <person name="Sabat G."/>
            <person name="Salamov A."/>
            <person name="Samejima M."/>
            <person name="Schmutz J."/>
            <person name="Slot J.C."/>
            <person name="St John F."/>
            <person name="Stenlid J."/>
            <person name="Sun H."/>
            <person name="Sun S."/>
            <person name="Syed K."/>
            <person name="Tsang A."/>
            <person name="Wiebenga A."/>
            <person name="Young D."/>
            <person name="Pisabarro A."/>
            <person name="Eastwood D.C."/>
            <person name="Martin F."/>
            <person name="Cullen D."/>
            <person name="Grigoriev I.V."/>
            <person name="Hibbett D.S."/>
        </authorList>
    </citation>
    <scope>NUCLEOTIDE SEQUENCE [LARGE SCALE GENOMIC DNA]</scope>
    <source>
        <strain evidence="3">RWD-64-598 SS2</strain>
    </source>
</reference>
<evidence type="ECO:0000313" key="2">
    <source>
        <dbReference type="EMBL" id="EIW83675.1"/>
    </source>
</evidence>
<evidence type="ECO:0000313" key="3">
    <source>
        <dbReference type="Proteomes" id="UP000053558"/>
    </source>
</evidence>
<name>A0A5M3MYE1_CONPW</name>
<keyword evidence="3" id="KW-1185">Reference proteome</keyword>
<proteinExistence type="predicted"/>